<evidence type="ECO:0000313" key="3">
    <source>
        <dbReference type="EMBL" id="SVC07882.1"/>
    </source>
</evidence>
<keyword evidence="1" id="KW-0488">Methylation</keyword>
<keyword evidence="2" id="KW-0472">Membrane</keyword>
<feature type="transmembrane region" description="Helical" evidence="2">
    <location>
        <begin position="12"/>
        <end position="31"/>
    </location>
</feature>
<accession>A0A382J909</accession>
<dbReference type="GO" id="GO:0015628">
    <property type="term" value="P:protein secretion by the type II secretion system"/>
    <property type="evidence" value="ECO:0007669"/>
    <property type="project" value="InterPro"/>
</dbReference>
<dbReference type="Pfam" id="PF07963">
    <property type="entry name" value="N_methyl"/>
    <property type="match status" value="1"/>
</dbReference>
<dbReference type="SUPFAM" id="SSF54523">
    <property type="entry name" value="Pili subunits"/>
    <property type="match status" value="1"/>
</dbReference>
<dbReference type="PROSITE" id="PS00409">
    <property type="entry name" value="PROKAR_NTER_METHYL"/>
    <property type="match status" value="1"/>
</dbReference>
<feature type="non-terminal residue" evidence="3">
    <location>
        <position position="69"/>
    </location>
</feature>
<proteinExistence type="predicted"/>
<keyword evidence="2" id="KW-0812">Transmembrane</keyword>
<name>A0A382J909_9ZZZZ</name>
<dbReference type="PRINTS" id="PR00813">
    <property type="entry name" value="BCTERIALGSPG"/>
</dbReference>
<dbReference type="NCBIfam" id="TIGR02532">
    <property type="entry name" value="IV_pilin_GFxxxE"/>
    <property type="match status" value="1"/>
</dbReference>
<evidence type="ECO:0000256" key="2">
    <source>
        <dbReference type="SAM" id="Phobius"/>
    </source>
</evidence>
<dbReference type="EMBL" id="UINC01072326">
    <property type="protein sequence ID" value="SVC07882.1"/>
    <property type="molecule type" value="Genomic_DNA"/>
</dbReference>
<organism evidence="3">
    <name type="scientific">marine metagenome</name>
    <dbReference type="NCBI Taxonomy" id="408172"/>
    <lineage>
        <taxon>unclassified sequences</taxon>
        <taxon>metagenomes</taxon>
        <taxon>ecological metagenomes</taxon>
    </lineage>
</organism>
<dbReference type="InterPro" id="IPR000983">
    <property type="entry name" value="Bac_GSPG_pilin"/>
</dbReference>
<protein>
    <recommendedName>
        <fullName evidence="4">Type II secretion system protein GspG C-terminal domain-containing protein</fullName>
    </recommendedName>
</protein>
<gene>
    <name evidence="3" type="ORF">METZ01_LOCUS260736</name>
</gene>
<keyword evidence="2" id="KW-1133">Transmembrane helix</keyword>
<dbReference type="InterPro" id="IPR045584">
    <property type="entry name" value="Pilin-like"/>
</dbReference>
<dbReference type="InterPro" id="IPR012902">
    <property type="entry name" value="N_methyl_site"/>
</dbReference>
<dbReference type="AlphaFoldDB" id="A0A382J909"/>
<evidence type="ECO:0008006" key="4">
    <source>
        <dbReference type="Google" id="ProtNLM"/>
    </source>
</evidence>
<reference evidence="3" key="1">
    <citation type="submission" date="2018-05" db="EMBL/GenBank/DDBJ databases">
        <authorList>
            <person name="Lanie J.A."/>
            <person name="Ng W.-L."/>
            <person name="Kazmierczak K.M."/>
            <person name="Andrzejewski T.M."/>
            <person name="Davidsen T.M."/>
            <person name="Wayne K.J."/>
            <person name="Tettelin H."/>
            <person name="Glass J.I."/>
            <person name="Rusch D."/>
            <person name="Podicherti R."/>
            <person name="Tsui H.-C.T."/>
            <person name="Winkler M.E."/>
        </authorList>
    </citation>
    <scope>NUCLEOTIDE SEQUENCE</scope>
</reference>
<evidence type="ECO:0000256" key="1">
    <source>
        <dbReference type="ARBA" id="ARBA00022481"/>
    </source>
</evidence>
<dbReference type="Gene3D" id="3.30.700.10">
    <property type="entry name" value="Glycoprotein, Type 4 Pilin"/>
    <property type="match status" value="1"/>
</dbReference>
<dbReference type="GO" id="GO:0015627">
    <property type="term" value="C:type II protein secretion system complex"/>
    <property type="evidence" value="ECO:0007669"/>
    <property type="project" value="InterPro"/>
</dbReference>
<sequence length="69" mass="7304">MKMKINKFEGFTLVELIIVMVLLGILAAVAVPKMGSTISSSEEATEDAVIAALQAAVEMYAMDKVVANS</sequence>